<accession>A0A8X8BPA3</accession>
<feature type="non-terminal residue" evidence="2">
    <location>
        <position position="1"/>
    </location>
</feature>
<dbReference type="PROSITE" id="PS51269">
    <property type="entry name" value="COMM"/>
    <property type="match status" value="1"/>
</dbReference>
<evidence type="ECO:0000259" key="1">
    <source>
        <dbReference type="PROSITE" id="PS51269"/>
    </source>
</evidence>
<comment type="caution">
    <text evidence="2">The sequence shown here is derived from an EMBL/GenBank/DDBJ whole genome shotgun (WGS) entry which is preliminary data.</text>
</comment>
<dbReference type="InterPro" id="IPR017920">
    <property type="entry name" value="COMM"/>
</dbReference>
<reference evidence="2 3" key="1">
    <citation type="journal article" date="2021" name="Cell">
        <title>Tracing the genetic footprints of vertebrate landing in non-teleost ray-finned fishes.</title>
        <authorList>
            <person name="Bi X."/>
            <person name="Wang K."/>
            <person name="Yang L."/>
            <person name="Pan H."/>
            <person name="Jiang H."/>
            <person name="Wei Q."/>
            <person name="Fang M."/>
            <person name="Yu H."/>
            <person name="Zhu C."/>
            <person name="Cai Y."/>
            <person name="He Y."/>
            <person name="Gan X."/>
            <person name="Zeng H."/>
            <person name="Yu D."/>
            <person name="Zhu Y."/>
            <person name="Jiang H."/>
            <person name="Qiu Q."/>
            <person name="Yang H."/>
            <person name="Zhang Y.E."/>
            <person name="Wang W."/>
            <person name="Zhu M."/>
            <person name="He S."/>
            <person name="Zhang G."/>
        </authorList>
    </citation>
    <scope>NUCLEOTIDE SEQUENCE [LARGE SCALE GENOMIC DNA]</scope>
    <source>
        <strain evidence="2">Bchr_013</strain>
    </source>
</reference>
<sequence length="196" mass="22034">MTTPRGIEKIGLAGISRRMVFARLSRGRCSFIQVVISVRNAEILAETYRMVLWKEQQLLGALHCLSRHVLFHGMASPEEIFTVFPASFHPNLKNLLTKILLEQSPAWRNDVLAKQISLPQLVDMDWRVDIKTSSDSVSRMAMPTCLVQIKVQDDPGLCQSKPVESTVMVELSKETLETMLDGLGKIRDQLSTVANK</sequence>
<dbReference type="Pfam" id="PF20923">
    <property type="entry name" value="COMMD9_HN"/>
    <property type="match status" value="1"/>
</dbReference>
<keyword evidence="3" id="KW-1185">Reference proteome</keyword>
<protein>
    <submittedName>
        <fullName evidence="2">COMD9 protein</fullName>
    </submittedName>
</protein>
<dbReference type="CDD" id="cd04757">
    <property type="entry name" value="Commd9"/>
    <property type="match status" value="1"/>
</dbReference>
<organism evidence="2 3">
    <name type="scientific">Polypterus senegalus</name>
    <name type="common">Senegal bichir</name>
    <dbReference type="NCBI Taxonomy" id="55291"/>
    <lineage>
        <taxon>Eukaryota</taxon>
        <taxon>Metazoa</taxon>
        <taxon>Chordata</taxon>
        <taxon>Craniata</taxon>
        <taxon>Vertebrata</taxon>
        <taxon>Euteleostomi</taxon>
        <taxon>Actinopterygii</taxon>
        <taxon>Polypteriformes</taxon>
        <taxon>Polypteridae</taxon>
        <taxon>Polypterus</taxon>
    </lineage>
</organism>
<dbReference type="PANTHER" id="PTHR15663">
    <property type="entry name" value="COMM DOMAIN-CONTAINING PROTEIN 9"/>
    <property type="match status" value="1"/>
</dbReference>
<name>A0A8X8BPA3_POLSE</name>
<dbReference type="InterPro" id="IPR048676">
    <property type="entry name" value="COMMD9_N"/>
</dbReference>
<dbReference type="PANTHER" id="PTHR15663:SF4">
    <property type="entry name" value="COMM DOMAIN-CONTAINING PROTEIN 9"/>
    <property type="match status" value="1"/>
</dbReference>
<dbReference type="InterPro" id="IPR037360">
    <property type="entry name" value="COMMD9"/>
</dbReference>
<feature type="domain" description="COMM" evidence="1">
    <location>
        <begin position="120"/>
        <end position="194"/>
    </location>
</feature>
<dbReference type="AlphaFoldDB" id="A0A8X8BPA3"/>
<dbReference type="EMBL" id="JAATIS010004040">
    <property type="protein sequence ID" value="KAG2462821.1"/>
    <property type="molecule type" value="Genomic_DNA"/>
</dbReference>
<evidence type="ECO:0000313" key="3">
    <source>
        <dbReference type="Proteomes" id="UP000886611"/>
    </source>
</evidence>
<dbReference type="Proteomes" id="UP000886611">
    <property type="component" value="Unassembled WGS sequence"/>
</dbReference>
<evidence type="ECO:0000313" key="2">
    <source>
        <dbReference type="EMBL" id="KAG2462821.1"/>
    </source>
</evidence>
<gene>
    <name evidence="2" type="primary">Commd9</name>
    <name evidence="2" type="ORF">GTO96_0000099</name>
</gene>
<feature type="non-terminal residue" evidence="2">
    <location>
        <position position="196"/>
    </location>
</feature>
<proteinExistence type="predicted"/>
<dbReference type="Pfam" id="PF07258">
    <property type="entry name" value="COMM_domain"/>
    <property type="match status" value="1"/>
</dbReference>